<dbReference type="EMBL" id="FTNI01000029">
    <property type="protein sequence ID" value="SIS12147.1"/>
    <property type="molecule type" value="Genomic_DNA"/>
</dbReference>
<dbReference type="STRING" id="58117.SAMN05421833_12932"/>
<evidence type="ECO:0000313" key="2">
    <source>
        <dbReference type="Proteomes" id="UP000186096"/>
    </source>
</evidence>
<evidence type="ECO:0000313" key="1">
    <source>
        <dbReference type="EMBL" id="SIS12147.1"/>
    </source>
</evidence>
<gene>
    <name evidence="1" type="ORF">SAMN05421833_12932</name>
</gene>
<reference evidence="2" key="1">
    <citation type="submission" date="2017-01" db="EMBL/GenBank/DDBJ databases">
        <authorList>
            <person name="Varghese N."/>
            <person name="Submissions S."/>
        </authorList>
    </citation>
    <scope>NUCLEOTIDE SEQUENCE [LARGE SCALE GENOMIC DNA]</scope>
    <source>
        <strain evidence="2">ATCC 12950</strain>
    </source>
</reference>
<protein>
    <submittedName>
        <fullName evidence="1">Uncharacterized protein</fullName>
    </submittedName>
</protein>
<accession>A0A1N7GHT4</accession>
<dbReference type="AlphaFoldDB" id="A0A1N7GHT4"/>
<organism evidence="1 2">
    <name type="scientific">Microbispora rosea</name>
    <dbReference type="NCBI Taxonomy" id="58117"/>
    <lineage>
        <taxon>Bacteria</taxon>
        <taxon>Bacillati</taxon>
        <taxon>Actinomycetota</taxon>
        <taxon>Actinomycetes</taxon>
        <taxon>Streptosporangiales</taxon>
        <taxon>Streptosporangiaceae</taxon>
        <taxon>Microbispora</taxon>
    </lineage>
</organism>
<proteinExistence type="predicted"/>
<sequence length="142" mass="14105">MGTVGHVVGGRPDEDSALLGGERLQRGGSVDDAIGDVAVAYGGDGLVEAHLDDLPGPPGGVGAIAAVCAATAESTGPTRASTNDWLCSRRVCGQPNPVSVSFVTRSDMRAAGYACAGTAEAQCVRALLAALAGDARRATLAL</sequence>
<keyword evidence="2" id="KW-1185">Reference proteome</keyword>
<dbReference type="Proteomes" id="UP000186096">
    <property type="component" value="Unassembled WGS sequence"/>
</dbReference>
<dbReference type="RefSeq" id="WP_143734634.1">
    <property type="nucleotide sequence ID" value="NZ_FTNI01000029.1"/>
</dbReference>
<name>A0A1N7GHT4_9ACTN</name>